<dbReference type="InterPro" id="IPR016160">
    <property type="entry name" value="Ald_DH_CS_CYS"/>
</dbReference>
<proteinExistence type="inferred from homology"/>
<dbReference type="SUPFAM" id="SSF53720">
    <property type="entry name" value="ALDH-like"/>
    <property type="match status" value="1"/>
</dbReference>
<sequence length="467" mass="49029">METFESLLAAVAADSGREVLNPATGELIGHVAQHTEKDLDAAVEKAAAAQKEWAKKSDEERVAALMKAADEVEQNAGALAEIICREQGKPLSGPGANFEAGAVVGWMRATCATELKPEEIDLGDGKKATVHHRPVGVVGGVNPWNWPAMIATWQFAPALRMGNSIVMKPASDTPLSVLATAYLVNKHLPEGLLTVLTGPGSLGGAISAHPGFAKITFTGSTETGKKIAEAASQNLARLTLELGGNDAGIVLPDVDGKEIAEGLFWGAFINTGQTCACLKRLYVHEDVYDDVVGALVEVAKQMPMGDGMDEKNVLGPLTNESQQKIVADLVNDAKNRGGNVLFEGEVAGGDKGFFHPLTLIDSLPADARLITEEQFGPALPIIKYSDVDDAIEQANSVEVGLGASVWSKDPAKAAEVAARIEAGTVWINSHGTINPMAPFGGIKQSGYGVEFGVEGLKAFTVPQVIHS</sequence>
<dbReference type="FunFam" id="3.40.605.10:FF:000007">
    <property type="entry name" value="NAD/NADP-dependent betaine aldehyde dehydrogenase"/>
    <property type="match status" value="1"/>
</dbReference>
<evidence type="ECO:0000313" key="7">
    <source>
        <dbReference type="EMBL" id="MBB3023645.1"/>
    </source>
</evidence>
<dbReference type="InterPro" id="IPR016162">
    <property type="entry name" value="Ald_DH_N"/>
</dbReference>
<dbReference type="FunFam" id="3.40.309.10:FF:000009">
    <property type="entry name" value="Aldehyde dehydrogenase A"/>
    <property type="match status" value="1"/>
</dbReference>
<dbReference type="Proteomes" id="UP000568050">
    <property type="component" value="Unassembled WGS sequence"/>
</dbReference>
<dbReference type="CDD" id="cd07106">
    <property type="entry name" value="ALDH_AldA-AAD23400"/>
    <property type="match status" value="1"/>
</dbReference>
<dbReference type="PROSITE" id="PS00687">
    <property type="entry name" value="ALDEHYDE_DEHYDR_GLU"/>
    <property type="match status" value="1"/>
</dbReference>
<dbReference type="EMBL" id="JACHWP010000008">
    <property type="protein sequence ID" value="MBB3023645.1"/>
    <property type="molecule type" value="Genomic_DNA"/>
</dbReference>
<evidence type="ECO:0000256" key="2">
    <source>
        <dbReference type="ARBA" id="ARBA00023002"/>
    </source>
</evidence>
<feature type="domain" description="Aldehyde dehydrogenase" evidence="6">
    <location>
        <begin position="17"/>
        <end position="463"/>
    </location>
</feature>
<keyword evidence="5" id="KW-0175">Coiled coil</keyword>
<evidence type="ECO:0000256" key="5">
    <source>
        <dbReference type="SAM" id="Coils"/>
    </source>
</evidence>
<dbReference type="GO" id="GO:0008957">
    <property type="term" value="F:phenylacetaldehyde dehydrogenase (NAD+) activity"/>
    <property type="evidence" value="ECO:0007669"/>
    <property type="project" value="UniProtKB-EC"/>
</dbReference>
<accession>A0A839QV91</accession>
<reference evidence="7 8" key="1">
    <citation type="submission" date="2020-08" db="EMBL/GenBank/DDBJ databases">
        <title>Sequencing the genomes of 1000 actinobacteria strains.</title>
        <authorList>
            <person name="Klenk H.-P."/>
        </authorList>
    </citation>
    <scope>NUCLEOTIDE SEQUENCE [LARGE SCALE GENOMIC DNA]</scope>
    <source>
        <strain evidence="7 8">DSM 23040</strain>
    </source>
</reference>
<protein>
    <submittedName>
        <fullName evidence="7">Phenylacetaldehyde dehydrogenase</fullName>
        <ecNumber evidence="7">1.2.1.39</ecNumber>
    </submittedName>
</protein>
<dbReference type="PANTHER" id="PTHR11699">
    <property type="entry name" value="ALDEHYDE DEHYDROGENASE-RELATED"/>
    <property type="match status" value="1"/>
</dbReference>
<feature type="active site" evidence="3">
    <location>
        <position position="241"/>
    </location>
</feature>
<evidence type="ECO:0000259" key="6">
    <source>
        <dbReference type="Pfam" id="PF00171"/>
    </source>
</evidence>
<dbReference type="AlphaFoldDB" id="A0A839QV91"/>
<comment type="caution">
    <text evidence="7">The sequence shown here is derived from an EMBL/GenBank/DDBJ whole genome shotgun (WGS) entry which is preliminary data.</text>
</comment>
<dbReference type="InterPro" id="IPR029510">
    <property type="entry name" value="Ald_DH_CS_GLU"/>
</dbReference>
<dbReference type="InterPro" id="IPR016163">
    <property type="entry name" value="Ald_DH_C"/>
</dbReference>
<evidence type="ECO:0000313" key="8">
    <source>
        <dbReference type="Proteomes" id="UP000568050"/>
    </source>
</evidence>
<dbReference type="InterPro" id="IPR044086">
    <property type="entry name" value="LUC3-like"/>
</dbReference>
<dbReference type="RefSeq" id="WP_183376995.1">
    <property type="nucleotide sequence ID" value="NZ_CBCSFZ010000050.1"/>
</dbReference>
<dbReference type="EC" id="1.2.1.39" evidence="7"/>
<dbReference type="Gene3D" id="3.40.605.10">
    <property type="entry name" value="Aldehyde Dehydrogenase, Chain A, domain 1"/>
    <property type="match status" value="1"/>
</dbReference>
<keyword evidence="2 4" id="KW-0560">Oxidoreductase</keyword>
<organism evidence="7 8">
    <name type="scientific">Helcobacillus massiliensis</name>
    <dbReference type="NCBI Taxonomy" id="521392"/>
    <lineage>
        <taxon>Bacteria</taxon>
        <taxon>Bacillati</taxon>
        <taxon>Actinomycetota</taxon>
        <taxon>Actinomycetes</taxon>
        <taxon>Micrococcales</taxon>
        <taxon>Dermabacteraceae</taxon>
        <taxon>Helcobacillus</taxon>
    </lineage>
</organism>
<evidence type="ECO:0000256" key="3">
    <source>
        <dbReference type="PROSITE-ProRule" id="PRU10007"/>
    </source>
</evidence>
<dbReference type="PROSITE" id="PS00070">
    <property type="entry name" value="ALDEHYDE_DEHYDR_CYS"/>
    <property type="match status" value="1"/>
</dbReference>
<dbReference type="Pfam" id="PF00171">
    <property type="entry name" value="Aldedh"/>
    <property type="match status" value="1"/>
</dbReference>
<gene>
    <name evidence="7" type="ORF">FHX50_001942</name>
</gene>
<keyword evidence="8" id="KW-1185">Reference proteome</keyword>
<evidence type="ECO:0000256" key="1">
    <source>
        <dbReference type="ARBA" id="ARBA00009986"/>
    </source>
</evidence>
<comment type="similarity">
    <text evidence="1 4">Belongs to the aldehyde dehydrogenase family.</text>
</comment>
<name>A0A839QV91_9MICO</name>
<feature type="coiled-coil region" evidence="5">
    <location>
        <begin position="32"/>
        <end position="75"/>
    </location>
</feature>
<dbReference type="InterPro" id="IPR015590">
    <property type="entry name" value="Aldehyde_DH_dom"/>
</dbReference>
<dbReference type="Gene3D" id="3.40.309.10">
    <property type="entry name" value="Aldehyde Dehydrogenase, Chain A, domain 2"/>
    <property type="match status" value="1"/>
</dbReference>
<dbReference type="InterPro" id="IPR016161">
    <property type="entry name" value="Ald_DH/histidinol_DH"/>
</dbReference>
<evidence type="ECO:0000256" key="4">
    <source>
        <dbReference type="RuleBase" id="RU003345"/>
    </source>
</evidence>